<name>A0A385TMF3_PAELA</name>
<accession>A0A385TMF3</accession>
<dbReference type="PANTHER" id="PTHR43544:SF12">
    <property type="entry name" value="NAD(P)-BINDING ROSSMANN-FOLD SUPERFAMILY PROTEIN"/>
    <property type="match status" value="1"/>
</dbReference>
<keyword evidence="2" id="KW-1185">Reference proteome</keyword>
<dbReference type="InterPro" id="IPR002347">
    <property type="entry name" value="SDR_fam"/>
</dbReference>
<dbReference type="Gene3D" id="3.40.50.720">
    <property type="entry name" value="NAD(P)-binding Rossmann-like Domain"/>
    <property type="match status" value="1"/>
</dbReference>
<dbReference type="Proteomes" id="UP000266552">
    <property type="component" value="Chromosome"/>
</dbReference>
<proteinExistence type="predicted"/>
<dbReference type="PANTHER" id="PTHR43544">
    <property type="entry name" value="SHORT-CHAIN DEHYDROGENASE/REDUCTASE"/>
    <property type="match status" value="1"/>
</dbReference>
<evidence type="ECO:0000313" key="2">
    <source>
        <dbReference type="Proteomes" id="UP000266552"/>
    </source>
</evidence>
<gene>
    <name evidence="1" type="ORF">D5F53_11275</name>
</gene>
<dbReference type="EMBL" id="CP032412">
    <property type="protein sequence ID" value="AYB43844.1"/>
    <property type="molecule type" value="Genomic_DNA"/>
</dbReference>
<dbReference type="SUPFAM" id="SSF51735">
    <property type="entry name" value="NAD(P)-binding Rossmann-fold domains"/>
    <property type="match status" value="1"/>
</dbReference>
<dbReference type="AlphaFoldDB" id="A0A385TMF3"/>
<dbReference type="GO" id="GO:0016491">
    <property type="term" value="F:oxidoreductase activity"/>
    <property type="evidence" value="ECO:0007669"/>
    <property type="project" value="TreeGrafter"/>
</dbReference>
<dbReference type="PRINTS" id="PR00081">
    <property type="entry name" value="GDHRDH"/>
</dbReference>
<evidence type="ECO:0000313" key="1">
    <source>
        <dbReference type="EMBL" id="AYB43844.1"/>
    </source>
</evidence>
<dbReference type="KEGG" id="plw:D5F53_11275"/>
<sequence>METIACVTGADRGLGLSLAKWLLENGYTVFAGRYMEDWDALDRLLEEYPDQLELIPLDIGDDASVQQAAKLIRDKAPHLDLLINNAGITKRSDLANIRDELDFADMAQIYNVNTLGPLRVSHALIDLLLQGNNKLVVNISSEAGSVSRNKRKEMYGYCMSKSALNMQSSILHQHLSADGGQVMVFYPGWLQSYMSGELNQEAAVHPDVSADRIMKLVKDHKAYVGEQPIFLDYEGQVWPW</sequence>
<dbReference type="GO" id="GO:0005737">
    <property type="term" value="C:cytoplasm"/>
    <property type="evidence" value="ECO:0007669"/>
    <property type="project" value="TreeGrafter"/>
</dbReference>
<dbReference type="Pfam" id="PF00106">
    <property type="entry name" value="adh_short"/>
    <property type="match status" value="1"/>
</dbReference>
<dbReference type="RefSeq" id="WP_119847764.1">
    <property type="nucleotide sequence ID" value="NZ_CP032412.1"/>
</dbReference>
<dbReference type="InterPro" id="IPR036291">
    <property type="entry name" value="NAD(P)-bd_dom_sf"/>
</dbReference>
<protein>
    <submittedName>
        <fullName evidence="1">SDR family NAD(P)-dependent oxidoreductase</fullName>
    </submittedName>
</protein>
<dbReference type="InterPro" id="IPR051468">
    <property type="entry name" value="Fungal_SecMetab_SDRs"/>
</dbReference>
<organism evidence="1 2">
    <name type="scientific">Paenibacillus lautus</name>
    <name type="common">Bacillus lautus</name>
    <dbReference type="NCBI Taxonomy" id="1401"/>
    <lineage>
        <taxon>Bacteria</taxon>
        <taxon>Bacillati</taxon>
        <taxon>Bacillota</taxon>
        <taxon>Bacilli</taxon>
        <taxon>Bacillales</taxon>
        <taxon>Paenibacillaceae</taxon>
        <taxon>Paenibacillus</taxon>
    </lineage>
</organism>
<reference evidence="1 2" key="1">
    <citation type="submission" date="2018-09" db="EMBL/GenBank/DDBJ databases">
        <title>Genome Sequence of Paenibacillus lautus Strain E7593-69, Azo Dye-Degrading Bacteria, Isolated from Commercial Tattoo Inks.</title>
        <authorList>
            <person name="Nho S.W."/>
            <person name="Kim S.-J."/>
            <person name="Kweon O."/>
            <person name="Cerniglia C.E."/>
        </authorList>
    </citation>
    <scope>NUCLEOTIDE SEQUENCE [LARGE SCALE GENOMIC DNA]</scope>
    <source>
        <strain evidence="1 2">E7593-69</strain>
    </source>
</reference>